<proteinExistence type="predicted"/>
<feature type="transmembrane region" description="Helical" evidence="5">
    <location>
        <begin position="442"/>
        <end position="460"/>
    </location>
</feature>
<dbReference type="KEGG" id="broo:brsh051_13910"/>
<keyword evidence="8" id="KW-1185">Reference proteome</keyword>
<feature type="transmembrane region" description="Helical" evidence="5">
    <location>
        <begin position="299"/>
        <end position="321"/>
    </location>
</feature>
<dbReference type="InterPro" id="IPR020846">
    <property type="entry name" value="MFS_dom"/>
</dbReference>
<keyword evidence="4 5" id="KW-0472">Membrane</keyword>
<keyword evidence="3 5" id="KW-1133">Transmembrane helix</keyword>
<dbReference type="SUPFAM" id="SSF103473">
    <property type="entry name" value="MFS general substrate transporter"/>
    <property type="match status" value="1"/>
</dbReference>
<evidence type="ECO:0000256" key="1">
    <source>
        <dbReference type="ARBA" id="ARBA00004651"/>
    </source>
</evidence>
<evidence type="ECO:0000313" key="8">
    <source>
        <dbReference type="Proteomes" id="UP001431656"/>
    </source>
</evidence>
<evidence type="ECO:0000313" key="7">
    <source>
        <dbReference type="EMBL" id="BEH02110.1"/>
    </source>
</evidence>
<sequence length="497" mass="52778">MSGESDPPDDESIIRVPGTDRVFHRGRMLVVLLSILAMTMMAISAINVALPSIESSLGASNSDVQWMLSGYALAFGMVLVAAGRTGDVLGRSSVFLAGVALFTVASLICATVHDPMWMNAMRIVQGVGAGISTPQVNGMIVQYFSGQQRAWAFSLFGLVVSASVAIAPLLTGLLINSLGPNAGWRASFLWNVPIGVLTIILGFRWLPFGPERERRLAKERGDFVPVELDLDPVGMVLLSLTVLAVMLPFMLHQRVGFLLLIAVPLLAWSWVWWERNYEQAGHQPMVNLRLFGIRSFTHATLISGLQFLGATSTFVVIALHLQSGLGAAAVMVGMVGLPNAAATAVASLWSGRHVITSGRKIVIGAFSCSIVGLLIAIVMSWSMDGDAPPLHYMWLAVPLILYGLGVGAVNTCNQALSQEDIPANIGGTAGAVKQVAERIGTAVGNAMITAVLFWVLPVSWTAGFSAAIGVIVAIQLIALAFAIVDLRILGDGRSLRT</sequence>
<dbReference type="Gene3D" id="1.20.1720.10">
    <property type="entry name" value="Multidrug resistance protein D"/>
    <property type="match status" value="1"/>
</dbReference>
<feature type="transmembrane region" description="Helical" evidence="5">
    <location>
        <begin position="361"/>
        <end position="383"/>
    </location>
</feature>
<dbReference type="PANTHER" id="PTHR42718">
    <property type="entry name" value="MAJOR FACILITATOR SUPERFAMILY MULTIDRUG TRANSPORTER MFSC"/>
    <property type="match status" value="1"/>
</dbReference>
<feature type="domain" description="Major facilitator superfamily (MFS) profile" evidence="6">
    <location>
        <begin position="28"/>
        <end position="487"/>
    </location>
</feature>
<evidence type="ECO:0000259" key="6">
    <source>
        <dbReference type="PROSITE" id="PS50850"/>
    </source>
</evidence>
<dbReference type="RefSeq" id="WP_286268417.1">
    <property type="nucleotide sequence ID" value="NZ_AP028056.1"/>
</dbReference>
<feature type="transmembrane region" description="Helical" evidence="5">
    <location>
        <begin position="94"/>
        <end position="113"/>
    </location>
</feature>
<feature type="transmembrane region" description="Helical" evidence="5">
    <location>
        <begin position="327"/>
        <end position="349"/>
    </location>
</feature>
<name>A0AAN0K6P6_9ACTN</name>
<feature type="transmembrane region" description="Helical" evidence="5">
    <location>
        <begin position="125"/>
        <end position="144"/>
    </location>
</feature>
<dbReference type="Pfam" id="PF07690">
    <property type="entry name" value="MFS_1"/>
    <property type="match status" value="1"/>
</dbReference>
<feature type="transmembrane region" description="Helical" evidence="5">
    <location>
        <begin position="466"/>
        <end position="489"/>
    </location>
</feature>
<dbReference type="CDD" id="cd17321">
    <property type="entry name" value="MFS_MMR_MDR_like"/>
    <property type="match status" value="1"/>
</dbReference>
<feature type="transmembrane region" description="Helical" evidence="5">
    <location>
        <begin position="64"/>
        <end position="82"/>
    </location>
</feature>
<evidence type="ECO:0000256" key="2">
    <source>
        <dbReference type="ARBA" id="ARBA00022692"/>
    </source>
</evidence>
<dbReference type="GO" id="GO:0022857">
    <property type="term" value="F:transmembrane transporter activity"/>
    <property type="evidence" value="ECO:0007669"/>
    <property type="project" value="InterPro"/>
</dbReference>
<reference evidence="7" key="1">
    <citation type="journal article" date="2024" name="Int. J. Syst. Evol. Microbiol.">
        <title>Brooklawnia propionicigenes sp. nov., a facultatively anaerobic, propionate-producing bacterium isolated from a methanogenic reactor treating waste from cattle farms.</title>
        <authorList>
            <person name="Akita Y."/>
            <person name="Ueki A."/>
            <person name="Tonouchi A."/>
            <person name="Sugawara Y."/>
            <person name="Honma S."/>
            <person name="Kaku N."/>
            <person name="Ueki K."/>
        </authorList>
    </citation>
    <scope>NUCLEOTIDE SEQUENCE</scope>
    <source>
        <strain evidence="7">SH051</strain>
    </source>
</reference>
<gene>
    <name evidence="7" type="ORF">brsh051_13910</name>
</gene>
<feature type="transmembrane region" description="Helical" evidence="5">
    <location>
        <begin position="389"/>
        <end position="409"/>
    </location>
</feature>
<feature type="transmembrane region" description="Helical" evidence="5">
    <location>
        <begin position="187"/>
        <end position="207"/>
    </location>
</feature>
<protein>
    <submittedName>
        <fullName evidence="7">MFS transporter</fullName>
    </submittedName>
</protein>
<dbReference type="InterPro" id="IPR036259">
    <property type="entry name" value="MFS_trans_sf"/>
</dbReference>
<keyword evidence="2 5" id="KW-0812">Transmembrane</keyword>
<feature type="transmembrane region" description="Helical" evidence="5">
    <location>
        <begin position="255"/>
        <end position="273"/>
    </location>
</feature>
<dbReference type="AlphaFoldDB" id="A0AAN0K6P6"/>
<evidence type="ECO:0000256" key="4">
    <source>
        <dbReference type="ARBA" id="ARBA00023136"/>
    </source>
</evidence>
<dbReference type="EMBL" id="AP028056">
    <property type="protein sequence ID" value="BEH02110.1"/>
    <property type="molecule type" value="Genomic_DNA"/>
</dbReference>
<evidence type="ECO:0000256" key="5">
    <source>
        <dbReference type="SAM" id="Phobius"/>
    </source>
</evidence>
<comment type="subcellular location">
    <subcellularLocation>
        <location evidence="1">Cell membrane</location>
        <topology evidence="1">Multi-pass membrane protein</topology>
    </subcellularLocation>
</comment>
<evidence type="ECO:0000256" key="3">
    <source>
        <dbReference type="ARBA" id="ARBA00022989"/>
    </source>
</evidence>
<accession>A0AAN0K6P6</accession>
<feature type="transmembrane region" description="Helical" evidence="5">
    <location>
        <begin position="29"/>
        <end position="52"/>
    </location>
</feature>
<feature type="transmembrane region" description="Helical" evidence="5">
    <location>
        <begin position="228"/>
        <end position="249"/>
    </location>
</feature>
<feature type="transmembrane region" description="Helical" evidence="5">
    <location>
        <begin position="151"/>
        <end position="175"/>
    </location>
</feature>
<organism evidence="7 8">
    <name type="scientific">Brooklawnia propionicigenes</name>
    <dbReference type="NCBI Taxonomy" id="3041175"/>
    <lineage>
        <taxon>Bacteria</taxon>
        <taxon>Bacillati</taxon>
        <taxon>Actinomycetota</taxon>
        <taxon>Actinomycetes</taxon>
        <taxon>Propionibacteriales</taxon>
        <taxon>Propionibacteriaceae</taxon>
        <taxon>Brooklawnia</taxon>
    </lineage>
</organism>
<dbReference type="Proteomes" id="UP001431656">
    <property type="component" value="Chromosome"/>
</dbReference>
<dbReference type="PANTHER" id="PTHR42718:SF39">
    <property type="entry name" value="ACTINORHODIN TRANSPORTER-RELATED"/>
    <property type="match status" value="1"/>
</dbReference>
<dbReference type="Gene3D" id="1.20.1250.20">
    <property type="entry name" value="MFS general substrate transporter like domains"/>
    <property type="match status" value="1"/>
</dbReference>
<dbReference type="InterPro" id="IPR011701">
    <property type="entry name" value="MFS"/>
</dbReference>
<dbReference type="PROSITE" id="PS50850">
    <property type="entry name" value="MFS"/>
    <property type="match status" value="1"/>
</dbReference>
<dbReference type="GO" id="GO:0005886">
    <property type="term" value="C:plasma membrane"/>
    <property type="evidence" value="ECO:0007669"/>
    <property type="project" value="UniProtKB-SubCell"/>
</dbReference>